<dbReference type="GO" id="GO:0046872">
    <property type="term" value="F:metal ion binding"/>
    <property type="evidence" value="ECO:0007669"/>
    <property type="project" value="UniProtKB-KW"/>
</dbReference>
<keyword evidence="9" id="KW-1185">Reference proteome</keyword>
<dbReference type="GO" id="GO:0016887">
    <property type="term" value="F:ATP hydrolysis activity"/>
    <property type="evidence" value="ECO:0007669"/>
    <property type="project" value="UniProtKB-UniRule"/>
</dbReference>
<evidence type="ECO:0000256" key="4">
    <source>
        <dbReference type="ARBA" id="ARBA00023004"/>
    </source>
</evidence>
<dbReference type="SUPFAM" id="SSF52540">
    <property type="entry name" value="P-loop containing nucleoside triphosphate hydrolases"/>
    <property type="match status" value="1"/>
</dbReference>
<comment type="similarity">
    <text evidence="6 7">Belongs to the Mrp/NBP35 ATP-binding proteins family.</text>
</comment>
<gene>
    <name evidence="8" type="primary">minD</name>
    <name evidence="8" type="ORF">NCTC12871_01682</name>
</gene>
<dbReference type="Gene3D" id="3.40.50.300">
    <property type="entry name" value="P-loop containing nucleotide triphosphate hydrolases"/>
    <property type="match status" value="1"/>
</dbReference>
<dbReference type="InterPro" id="IPR019591">
    <property type="entry name" value="Mrp/NBP35_ATP-bd"/>
</dbReference>
<dbReference type="KEGG" id="adp:NCTC12871_01682"/>
<keyword evidence="3 7" id="KW-0067">ATP-binding</keyword>
<dbReference type="InterPro" id="IPR044304">
    <property type="entry name" value="NUBPL-like"/>
</dbReference>
<keyword evidence="5 7" id="KW-0411">Iron-sulfur</keyword>
<evidence type="ECO:0000256" key="2">
    <source>
        <dbReference type="ARBA" id="ARBA00022741"/>
    </source>
</evidence>
<reference evidence="8 9" key="1">
    <citation type="submission" date="2018-12" db="EMBL/GenBank/DDBJ databases">
        <authorList>
            <consortium name="Pathogen Informatics"/>
        </authorList>
    </citation>
    <scope>NUCLEOTIDE SEQUENCE [LARGE SCALE GENOMIC DNA]</scope>
    <source>
        <strain evidence="8 9">NCTC12871</strain>
    </source>
</reference>
<keyword evidence="7" id="KW-0378">Hydrolase</keyword>
<keyword evidence="4 7" id="KW-0408">Iron</keyword>
<dbReference type="GO" id="GO:0051539">
    <property type="term" value="F:4 iron, 4 sulfur cluster binding"/>
    <property type="evidence" value="ECO:0007669"/>
    <property type="project" value="TreeGrafter"/>
</dbReference>
<dbReference type="AlphaFoldDB" id="A0A448TW52"/>
<dbReference type="RefSeq" id="WP_126600679.1">
    <property type="nucleotide sequence ID" value="NZ_LR134510.1"/>
</dbReference>
<keyword evidence="2 7" id="KW-0547">Nucleotide-binding</keyword>
<dbReference type="PANTHER" id="PTHR42961:SF2">
    <property type="entry name" value="IRON-SULFUR PROTEIN NUBPL"/>
    <property type="match status" value="1"/>
</dbReference>
<organism evidence="8 9">
    <name type="scientific">Actinobacillus delphinicola</name>
    <dbReference type="NCBI Taxonomy" id="51161"/>
    <lineage>
        <taxon>Bacteria</taxon>
        <taxon>Pseudomonadati</taxon>
        <taxon>Pseudomonadota</taxon>
        <taxon>Gammaproteobacteria</taxon>
        <taxon>Pasteurellales</taxon>
        <taxon>Pasteurellaceae</taxon>
        <taxon>Actinobacillus</taxon>
    </lineage>
</organism>
<comment type="subunit">
    <text evidence="7">Homodimer.</text>
</comment>
<evidence type="ECO:0000256" key="1">
    <source>
        <dbReference type="ARBA" id="ARBA00022723"/>
    </source>
</evidence>
<dbReference type="NCBIfam" id="NF008669">
    <property type="entry name" value="PRK11670.1"/>
    <property type="match status" value="1"/>
</dbReference>
<dbReference type="InterPro" id="IPR027417">
    <property type="entry name" value="P-loop_NTPase"/>
</dbReference>
<dbReference type="Proteomes" id="UP000279799">
    <property type="component" value="Chromosome"/>
</dbReference>
<dbReference type="GO" id="GO:0005524">
    <property type="term" value="F:ATP binding"/>
    <property type="evidence" value="ECO:0007669"/>
    <property type="project" value="UniProtKB-UniRule"/>
</dbReference>
<dbReference type="GO" id="GO:0005829">
    <property type="term" value="C:cytosol"/>
    <property type="evidence" value="ECO:0007669"/>
    <property type="project" value="TreeGrafter"/>
</dbReference>
<protein>
    <recommendedName>
        <fullName evidence="7">Iron-sulfur cluster carrier protein</fullName>
    </recommendedName>
</protein>
<evidence type="ECO:0000313" key="9">
    <source>
        <dbReference type="Proteomes" id="UP000279799"/>
    </source>
</evidence>
<evidence type="ECO:0000256" key="6">
    <source>
        <dbReference type="ARBA" id="ARBA00024036"/>
    </source>
</evidence>
<sequence length="374" mass="40632">MSIIFSDNLSLDVQNQLAQNLQNFQHPTLEKDLLSLNAVKKITKFNDELHIELKMPFPWELGLIALESELDDVFKQLTDTQAIHWHLKAQVATMKRANRMPAVKGVKNIIAVTSGKGGVGKSTVAVNLALGLQALGAKVGILDADIYGPSVPLMLGKQDERPTSPDNKHMTPISAYGVLTNSVGYLVPADSATVWRGPVASGALAQMLNETLWAENGRELDYLVIDMPPGTGDIQLTLSQQIPVTGAIVVTTPQDVALLDAIKGVHMFQKVSIPVLGIVENMSVHICSNCGHHESIFGTGGAEKMAEKYQLNILAKLPLHIQLREDMDKGTPSVVSHPEGEIAQGFLELAQRTAAELYWQGSVIPDEILFTEIK</sequence>
<evidence type="ECO:0000256" key="5">
    <source>
        <dbReference type="ARBA" id="ARBA00023014"/>
    </source>
</evidence>
<dbReference type="HAMAP" id="MF_02040">
    <property type="entry name" value="Mrp_NBP35"/>
    <property type="match status" value="1"/>
</dbReference>
<dbReference type="EMBL" id="LR134510">
    <property type="protein sequence ID" value="VEJ10172.1"/>
    <property type="molecule type" value="Genomic_DNA"/>
</dbReference>
<dbReference type="Pfam" id="PF10609">
    <property type="entry name" value="ParA"/>
    <property type="match status" value="1"/>
</dbReference>
<dbReference type="FunFam" id="3.40.50.300:FF:000418">
    <property type="entry name" value="Iron-sulfur cluster carrier protein"/>
    <property type="match status" value="1"/>
</dbReference>
<dbReference type="PANTHER" id="PTHR42961">
    <property type="entry name" value="IRON-SULFUR PROTEIN NUBPL"/>
    <property type="match status" value="1"/>
</dbReference>
<evidence type="ECO:0000256" key="3">
    <source>
        <dbReference type="ARBA" id="ARBA00022840"/>
    </source>
</evidence>
<keyword evidence="1 7" id="KW-0479">Metal-binding</keyword>
<name>A0A448TW52_9PAST</name>
<dbReference type="OrthoDB" id="9809679at2"/>
<accession>A0A448TW52</accession>
<dbReference type="GO" id="GO:0140663">
    <property type="term" value="F:ATP-dependent FeS chaperone activity"/>
    <property type="evidence" value="ECO:0007669"/>
    <property type="project" value="InterPro"/>
</dbReference>
<proteinExistence type="inferred from homology"/>
<comment type="function">
    <text evidence="7">Binds and transfers iron-sulfur (Fe-S) clusters to target apoproteins. Can hydrolyze ATP.</text>
</comment>
<evidence type="ECO:0000313" key="8">
    <source>
        <dbReference type="EMBL" id="VEJ10172.1"/>
    </source>
</evidence>
<dbReference type="CDD" id="cd02037">
    <property type="entry name" value="Mrp_NBP35"/>
    <property type="match status" value="1"/>
</dbReference>
<dbReference type="GO" id="GO:0016226">
    <property type="term" value="P:iron-sulfur cluster assembly"/>
    <property type="evidence" value="ECO:0007669"/>
    <property type="project" value="InterPro"/>
</dbReference>
<dbReference type="InterPro" id="IPR033756">
    <property type="entry name" value="YlxH/NBP35"/>
</dbReference>
<evidence type="ECO:0000256" key="7">
    <source>
        <dbReference type="HAMAP-Rule" id="MF_02040"/>
    </source>
</evidence>
<feature type="binding site" evidence="7">
    <location>
        <begin position="115"/>
        <end position="122"/>
    </location>
    <ligand>
        <name>ATP</name>
        <dbReference type="ChEBI" id="CHEBI:30616"/>
    </ligand>
</feature>